<feature type="transmembrane region" description="Helical" evidence="9">
    <location>
        <begin position="148"/>
        <end position="168"/>
    </location>
</feature>
<dbReference type="InterPro" id="IPR000515">
    <property type="entry name" value="MetI-like"/>
</dbReference>
<evidence type="ECO:0000313" key="12">
    <source>
        <dbReference type="Proteomes" id="UP000294664"/>
    </source>
</evidence>
<dbReference type="CDD" id="cd06261">
    <property type="entry name" value="TM_PBP2"/>
    <property type="match status" value="1"/>
</dbReference>
<evidence type="ECO:0000256" key="8">
    <source>
        <dbReference type="ARBA" id="ARBA00056719"/>
    </source>
</evidence>
<keyword evidence="4" id="KW-1003">Cell membrane</keyword>
<name>A0A4V2UWZ3_9HYPH</name>
<evidence type="ECO:0000256" key="2">
    <source>
        <dbReference type="ARBA" id="ARBA00009306"/>
    </source>
</evidence>
<feature type="transmembrane region" description="Helical" evidence="9">
    <location>
        <begin position="91"/>
        <end position="110"/>
    </location>
</feature>
<dbReference type="Proteomes" id="UP000294664">
    <property type="component" value="Unassembled WGS sequence"/>
</dbReference>
<feature type="transmembrane region" description="Helical" evidence="9">
    <location>
        <begin position="36"/>
        <end position="55"/>
    </location>
</feature>
<evidence type="ECO:0000256" key="3">
    <source>
        <dbReference type="ARBA" id="ARBA00022448"/>
    </source>
</evidence>
<dbReference type="Gene3D" id="1.10.3720.10">
    <property type="entry name" value="MetI-like"/>
    <property type="match status" value="1"/>
</dbReference>
<gene>
    <name evidence="11" type="ORF">EDC64_1186</name>
</gene>
<sequence length="279" mass="30756">MSLASFETRRAADGGPAKETAVKLFLNFLARPLRHLWLLAAVIIVWHVVAISEIYPPFLLPAPSAVVQSLIEMTRSGYLIDNIGISLGRQMTGFALSVAFALPVGVLLGYSRAFREPVQPILQLLYPIPGLAWVPLAILWFGIGVESIIFVIFFSSIWPLLFNTQAGITSINPIYRRAAMALGTSQWRTFTRVIVPAALPFILAGLRLTYGTSWRVIVGAEILSARSGLGFMIDNARGLLRGEEVIAGMITIALLGYLFEKFAFDFLERVTIKKWGMSL</sequence>
<dbReference type="PANTHER" id="PTHR30151">
    <property type="entry name" value="ALKANE SULFONATE ABC TRANSPORTER-RELATED, MEMBRANE SUBUNIT"/>
    <property type="match status" value="1"/>
</dbReference>
<dbReference type="GO" id="GO:0042918">
    <property type="term" value="P:alkanesulfonate transmembrane transport"/>
    <property type="evidence" value="ECO:0007669"/>
    <property type="project" value="UniProtKB-ARBA"/>
</dbReference>
<evidence type="ECO:0000256" key="6">
    <source>
        <dbReference type="ARBA" id="ARBA00022989"/>
    </source>
</evidence>
<evidence type="ECO:0000256" key="4">
    <source>
        <dbReference type="ARBA" id="ARBA00022475"/>
    </source>
</evidence>
<feature type="transmembrane region" description="Helical" evidence="9">
    <location>
        <begin position="189"/>
        <end position="208"/>
    </location>
</feature>
<keyword evidence="7 9" id="KW-0472">Membrane</keyword>
<feature type="transmembrane region" description="Helical" evidence="9">
    <location>
        <begin position="122"/>
        <end position="142"/>
    </location>
</feature>
<keyword evidence="6 9" id="KW-1133">Transmembrane helix</keyword>
<evidence type="ECO:0000256" key="5">
    <source>
        <dbReference type="ARBA" id="ARBA00022692"/>
    </source>
</evidence>
<dbReference type="GO" id="GO:0005886">
    <property type="term" value="C:plasma membrane"/>
    <property type="evidence" value="ECO:0007669"/>
    <property type="project" value="UniProtKB-SubCell"/>
</dbReference>
<reference evidence="11 12" key="1">
    <citation type="submission" date="2019-03" db="EMBL/GenBank/DDBJ databases">
        <title>Genomic Encyclopedia of Type Strains, Phase IV (KMG-IV): sequencing the most valuable type-strain genomes for metagenomic binning, comparative biology and taxonomic classification.</title>
        <authorList>
            <person name="Goeker M."/>
        </authorList>
    </citation>
    <scope>NUCLEOTIDE SEQUENCE [LARGE SCALE GENOMIC DNA]</scope>
    <source>
        <strain evidence="11 12">DSM 9035</strain>
    </source>
</reference>
<evidence type="ECO:0000259" key="10">
    <source>
        <dbReference type="PROSITE" id="PS50928"/>
    </source>
</evidence>
<feature type="domain" description="ABC transmembrane type-1" evidence="10">
    <location>
        <begin position="83"/>
        <end position="263"/>
    </location>
</feature>
<dbReference type="PROSITE" id="PS50928">
    <property type="entry name" value="ABC_TM1"/>
    <property type="match status" value="1"/>
</dbReference>
<keyword evidence="3 9" id="KW-0813">Transport</keyword>
<dbReference type="PANTHER" id="PTHR30151:SF16">
    <property type="entry name" value="ABC TRANSPORTER PERMEASE PROTEIN"/>
    <property type="match status" value="1"/>
</dbReference>
<comment type="function">
    <text evidence="8">Probably part of an ABC transporter complex. Probably responsible for the translocation of the substrate across the membrane.</text>
</comment>
<evidence type="ECO:0000256" key="1">
    <source>
        <dbReference type="ARBA" id="ARBA00004651"/>
    </source>
</evidence>
<comment type="subcellular location">
    <subcellularLocation>
        <location evidence="1 9">Cell membrane</location>
        <topology evidence="1 9">Multi-pass membrane protein</topology>
    </subcellularLocation>
</comment>
<protein>
    <submittedName>
        <fullName evidence="11">NitT/TauT family transport system permease protein/taurine transport system permease protein/sulfonate transport system permease protein</fullName>
    </submittedName>
</protein>
<comment type="similarity">
    <text evidence="2 9">Belongs to the binding-protein-dependent transport system permease family.</text>
</comment>
<dbReference type="EMBL" id="SMAI01000018">
    <property type="protein sequence ID" value="TCT01508.1"/>
    <property type="molecule type" value="Genomic_DNA"/>
</dbReference>
<dbReference type="AlphaFoldDB" id="A0A4V2UWZ3"/>
<dbReference type="Pfam" id="PF00528">
    <property type="entry name" value="BPD_transp_1"/>
    <property type="match status" value="1"/>
</dbReference>
<dbReference type="SUPFAM" id="SSF161098">
    <property type="entry name" value="MetI-like"/>
    <property type="match status" value="1"/>
</dbReference>
<comment type="caution">
    <text evidence="11">The sequence shown here is derived from an EMBL/GenBank/DDBJ whole genome shotgun (WGS) entry which is preliminary data.</text>
</comment>
<evidence type="ECO:0000256" key="9">
    <source>
        <dbReference type="RuleBase" id="RU363032"/>
    </source>
</evidence>
<accession>A0A4V2UWZ3</accession>
<evidence type="ECO:0000313" key="11">
    <source>
        <dbReference type="EMBL" id="TCT01508.1"/>
    </source>
</evidence>
<dbReference type="FunFam" id="1.10.3720.10:FF:000003">
    <property type="entry name" value="Aliphatic sulfonate ABC transporter permease"/>
    <property type="match status" value="1"/>
</dbReference>
<proteinExistence type="inferred from homology"/>
<evidence type="ECO:0000256" key="7">
    <source>
        <dbReference type="ARBA" id="ARBA00023136"/>
    </source>
</evidence>
<organism evidence="11 12">
    <name type="scientific">Aquabacter spiritensis</name>
    <dbReference type="NCBI Taxonomy" id="933073"/>
    <lineage>
        <taxon>Bacteria</taxon>
        <taxon>Pseudomonadati</taxon>
        <taxon>Pseudomonadota</taxon>
        <taxon>Alphaproteobacteria</taxon>
        <taxon>Hyphomicrobiales</taxon>
        <taxon>Xanthobacteraceae</taxon>
        <taxon>Aquabacter</taxon>
    </lineage>
</organism>
<keyword evidence="12" id="KW-1185">Reference proteome</keyword>
<dbReference type="RefSeq" id="WP_132035095.1">
    <property type="nucleotide sequence ID" value="NZ_SMAI01000018.1"/>
</dbReference>
<dbReference type="InterPro" id="IPR035906">
    <property type="entry name" value="MetI-like_sf"/>
</dbReference>
<keyword evidence="5 9" id="KW-0812">Transmembrane</keyword>
<feature type="transmembrane region" description="Helical" evidence="9">
    <location>
        <begin position="245"/>
        <end position="264"/>
    </location>
</feature>
<dbReference type="OrthoDB" id="7957355at2"/>